<keyword evidence="6" id="KW-1185">Reference proteome</keyword>
<dbReference type="InterPro" id="IPR008599">
    <property type="entry name" value="Diacid_rec"/>
</dbReference>
<evidence type="ECO:0000259" key="4">
    <source>
        <dbReference type="Pfam" id="PF17853"/>
    </source>
</evidence>
<protein>
    <submittedName>
        <fullName evidence="5">Carbohydrate diacid regulator</fullName>
    </submittedName>
</protein>
<dbReference type="Gene3D" id="1.10.10.2840">
    <property type="entry name" value="PucR C-terminal helix-turn-helix domain"/>
    <property type="match status" value="1"/>
</dbReference>
<evidence type="ECO:0000256" key="1">
    <source>
        <dbReference type="ARBA" id="ARBA00006754"/>
    </source>
</evidence>
<dbReference type="InterPro" id="IPR051448">
    <property type="entry name" value="CdaR-like_regulators"/>
</dbReference>
<reference evidence="5 6" key="1">
    <citation type="submission" date="2023-07" db="EMBL/GenBank/DDBJ databases">
        <title>Genomic Encyclopedia of Type Strains, Phase IV (KMG-IV): sequencing the most valuable type-strain genomes for metagenomic binning, comparative biology and taxonomic classification.</title>
        <authorList>
            <person name="Goeker M."/>
        </authorList>
    </citation>
    <scope>NUCLEOTIDE SEQUENCE [LARGE SCALE GENOMIC DNA]</scope>
    <source>
        <strain evidence="5 6">DSM 19092</strain>
    </source>
</reference>
<dbReference type="RefSeq" id="WP_419150910.1">
    <property type="nucleotide sequence ID" value="NZ_JAUSTR010000001.1"/>
</dbReference>
<proteinExistence type="inferred from homology"/>
<dbReference type="InterPro" id="IPR042070">
    <property type="entry name" value="PucR_C-HTH_sf"/>
</dbReference>
<evidence type="ECO:0000259" key="3">
    <source>
        <dbReference type="Pfam" id="PF13556"/>
    </source>
</evidence>
<dbReference type="Proteomes" id="UP001225646">
    <property type="component" value="Unassembled WGS sequence"/>
</dbReference>
<dbReference type="SUPFAM" id="SSF46689">
    <property type="entry name" value="Homeodomain-like"/>
    <property type="match status" value="1"/>
</dbReference>
<evidence type="ECO:0000259" key="2">
    <source>
        <dbReference type="Pfam" id="PF05651"/>
    </source>
</evidence>
<evidence type="ECO:0000313" key="6">
    <source>
        <dbReference type="Proteomes" id="UP001225646"/>
    </source>
</evidence>
<comment type="caution">
    <text evidence="5">The sequence shown here is derived from an EMBL/GenBank/DDBJ whole genome shotgun (WGS) entry which is preliminary data.</text>
</comment>
<gene>
    <name evidence="5" type="ORF">J2S06_000047</name>
</gene>
<dbReference type="PANTHER" id="PTHR33744">
    <property type="entry name" value="CARBOHYDRATE DIACID REGULATOR"/>
    <property type="match status" value="1"/>
</dbReference>
<dbReference type="Pfam" id="PF13556">
    <property type="entry name" value="HTH_30"/>
    <property type="match status" value="1"/>
</dbReference>
<feature type="domain" description="CdaR GGDEF-like" evidence="4">
    <location>
        <begin position="153"/>
        <end position="275"/>
    </location>
</feature>
<dbReference type="PANTHER" id="PTHR33744:SF15">
    <property type="entry name" value="CARBOHYDRATE DIACID REGULATOR"/>
    <property type="match status" value="1"/>
</dbReference>
<sequence length="389" mass="44933">MKITRQLAEPILAKLSEFLDYNINVMNDQGVIVASSDPSRIDQIHEGAIHVISNKKPLVISPDDLDRFAGSKPGVNLPIEFLGEIVGVVGVTGDPDELYKFARIIKITVEVMIQQVYVNNHLQYKNKLIENWIYDLIHPQLFDAKTLEQNGKHLLNIDFNMEMAVFLLHFSDLTISNGWENIDVMMKLNQKKDEILSGIEAVIPSVSFYSFIDNETCLVAIKCKGDKVVEEKQIAHKLHNYFKQYKLSLRIGIGNRAIGVEGYRDSYFQAKQSLELMRIFNSEKRSTHISEWKLTRLLASIPEKLRNEFIDQFFSGKHQLNTELIHTLEVLFNCQLKMKDTAEALHIHRNTLQYRLDRIQHQIGLDPRNFHDAVILLVLLYLMKINDYQ</sequence>
<name>A0ABT9VJ40_9BACI</name>
<accession>A0ABT9VJ40</accession>
<organism evidence="5 6">
    <name type="scientific">Aeribacillus alveayuensis</name>
    <dbReference type="NCBI Taxonomy" id="279215"/>
    <lineage>
        <taxon>Bacteria</taxon>
        <taxon>Bacillati</taxon>
        <taxon>Bacillota</taxon>
        <taxon>Bacilli</taxon>
        <taxon>Bacillales</taxon>
        <taxon>Bacillaceae</taxon>
        <taxon>Aeribacillus</taxon>
    </lineage>
</organism>
<dbReference type="InterPro" id="IPR025736">
    <property type="entry name" value="PucR_C-HTH_dom"/>
</dbReference>
<evidence type="ECO:0000313" key="5">
    <source>
        <dbReference type="EMBL" id="MDQ0160977.1"/>
    </source>
</evidence>
<dbReference type="InterPro" id="IPR041522">
    <property type="entry name" value="CdaR_GGDEF"/>
</dbReference>
<dbReference type="EMBL" id="JAUSTR010000001">
    <property type="protein sequence ID" value="MDQ0160977.1"/>
    <property type="molecule type" value="Genomic_DNA"/>
</dbReference>
<feature type="domain" description="Putative sugar diacid recognition" evidence="2">
    <location>
        <begin position="3"/>
        <end position="136"/>
    </location>
</feature>
<dbReference type="Pfam" id="PF17853">
    <property type="entry name" value="GGDEF_2"/>
    <property type="match status" value="1"/>
</dbReference>
<comment type="similarity">
    <text evidence="1">Belongs to the CdaR family.</text>
</comment>
<feature type="domain" description="PucR C-terminal helix-turn-helix" evidence="3">
    <location>
        <begin position="324"/>
        <end position="380"/>
    </location>
</feature>
<dbReference type="InterPro" id="IPR009057">
    <property type="entry name" value="Homeodomain-like_sf"/>
</dbReference>
<dbReference type="Pfam" id="PF05651">
    <property type="entry name" value="Diacid_rec"/>
    <property type="match status" value="1"/>
</dbReference>